<evidence type="ECO:0000256" key="1">
    <source>
        <dbReference type="SAM" id="MobiDB-lite"/>
    </source>
</evidence>
<name>A0ABX7P638_9BACT</name>
<dbReference type="Proteomes" id="UP000662747">
    <property type="component" value="Chromosome"/>
</dbReference>
<dbReference type="EMBL" id="CP071090">
    <property type="protein sequence ID" value="QSQ25916.1"/>
    <property type="molecule type" value="Genomic_DNA"/>
</dbReference>
<proteinExistence type="predicted"/>
<dbReference type="Gene3D" id="3.40.47.10">
    <property type="match status" value="1"/>
</dbReference>
<sequence length="303" mass="32004">MMPPIFLKLANGLSHSTGGGEPEAPSFREEADPRFTTRLDADARAELARRSGLKHAKHNNLAAALGLTSAQNALSGSTGSPEGLGVLCTGGPHNVEVAGRFTEQALKRGVQFVNPQLFPATLVSVVPTAVAMAVSARAFALALGHDELAFFEVLHRALQLVRSGFAERVLTLAVFDSAPLGGLEARDRGVFSSRATAAVGGLVSRLAPAGPHLELLAASVVPVDARWEPDGPPAYWVRIGDRVESNLPTVLSLGDAFTASGGVFCLEAARHAWQHPGGARPRPFRVLCYSRRALGMALLQWRA</sequence>
<feature type="region of interest" description="Disordered" evidence="1">
    <location>
        <begin position="11"/>
        <end position="31"/>
    </location>
</feature>
<evidence type="ECO:0000313" key="3">
    <source>
        <dbReference type="Proteomes" id="UP000662747"/>
    </source>
</evidence>
<evidence type="ECO:0008006" key="4">
    <source>
        <dbReference type="Google" id="ProtNLM"/>
    </source>
</evidence>
<accession>A0ABX7P638</accession>
<dbReference type="InterPro" id="IPR016039">
    <property type="entry name" value="Thiolase-like"/>
</dbReference>
<dbReference type="SUPFAM" id="SSF53901">
    <property type="entry name" value="Thiolase-like"/>
    <property type="match status" value="1"/>
</dbReference>
<reference evidence="2 3" key="1">
    <citation type="submission" date="2021-02" db="EMBL/GenBank/DDBJ databases">
        <title>De Novo genome assembly of isolated myxobacteria.</title>
        <authorList>
            <person name="Stevens D.C."/>
        </authorList>
    </citation>
    <scope>NUCLEOTIDE SEQUENCE [LARGE SCALE GENOMIC DNA]</scope>
    <source>
        <strain evidence="3">SCPEA02</strain>
    </source>
</reference>
<dbReference type="RefSeq" id="WP_206727467.1">
    <property type="nucleotide sequence ID" value="NZ_CP071090.1"/>
</dbReference>
<organism evidence="2 3">
    <name type="scientific">Pyxidicoccus parkwayensis</name>
    <dbReference type="NCBI Taxonomy" id="2813578"/>
    <lineage>
        <taxon>Bacteria</taxon>
        <taxon>Pseudomonadati</taxon>
        <taxon>Myxococcota</taxon>
        <taxon>Myxococcia</taxon>
        <taxon>Myxococcales</taxon>
        <taxon>Cystobacterineae</taxon>
        <taxon>Myxococcaceae</taxon>
        <taxon>Pyxidicoccus</taxon>
    </lineage>
</organism>
<protein>
    <recommendedName>
        <fullName evidence="4">Beta-ketoacyl synthase N-terminal domain-containing protein</fullName>
    </recommendedName>
</protein>
<keyword evidence="3" id="KW-1185">Reference proteome</keyword>
<gene>
    <name evidence="2" type="ORF">JY651_13710</name>
</gene>
<evidence type="ECO:0000313" key="2">
    <source>
        <dbReference type="EMBL" id="QSQ25916.1"/>
    </source>
</evidence>